<accession>A0A1E3QNF1</accession>
<dbReference type="AlphaFoldDB" id="A0A1E3QNF1"/>
<keyword evidence="2" id="KW-1185">Reference proteome</keyword>
<proteinExistence type="predicted"/>
<gene>
    <name evidence="1" type="ORF">BABINDRAFT_162722</name>
</gene>
<sequence>MWVVTAPFVTGRRSYFLGVVSVQYNPRYDRYLLDVFLSTVDLNSDSGITLE</sequence>
<organism evidence="1 2">
    <name type="scientific">Babjeviella inositovora NRRL Y-12698</name>
    <dbReference type="NCBI Taxonomy" id="984486"/>
    <lineage>
        <taxon>Eukaryota</taxon>
        <taxon>Fungi</taxon>
        <taxon>Dikarya</taxon>
        <taxon>Ascomycota</taxon>
        <taxon>Saccharomycotina</taxon>
        <taxon>Pichiomycetes</taxon>
        <taxon>Serinales incertae sedis</taxon>
        <taxon>Babjeviella</taxon>
    </lineage>
</organism>
<name>A0A1E3QNF1_9ASCO</name>
<reference evidence="2" key="1">
    <citation type="submission" date="2016-05" db="EMBL/GenBank/DDBJ databases">
        <title>Comparative genomics of biotechnologically important yeasts.</title>
        <authorList>
            <consortium name="DOE Joint Genome Institute"/>
            <person name="Riley R."/>
            <person name="Haridas S."/>
            <person name="Wolfe K.H."/>
            <person name="Lopes M.R."/>
            <person name="Hittinger C.T."/>
            <person name="Goker M."/>
            <person name="Salamov A."/>
            <person name="Wisecaver J."/>
            <person name="Long T.M."/>
            <person name="Aerts A.L."/>
            <person name="Barry K."/>
            <person name="Choi C."/>
            <person name="Clum A."/>
            <person name="Coughlan A.Y."/>
            <person name="Deshpande S."/>
            <person name="Douglass A.P."/>
            <person name="Hanson S.J."/>
            <person name="Klenk H.-P."/>
            <person name="Labutti K."/>
            <person name="Lapidus A."/>
            <person name="Lindquist E."/>
            <person name="Lipzen A."/>
            <person name="Meier-Kolthoff J.P."/>
            <person name="Ohm R.A."/>
            <person name="Otillar R.P."/>
            <person name="Pangilinan J."/>
            <person name="Peng Y."/>
            <person name="Rokas A."/>
            <person name="Rosa C.A."/>
            <person name="Scheuner C."/>
            <person name="Sibirny A.A."/>
            <person name="Slot J.C."/>
            <person name="Stielow J.B."/>
            <person name="Sun H."/>
            <person name="Kurtzman C.P."/>
            <person name="Blackwell M."/>
            <person name="Grigoriev I.V."/>
            <person name="Jeffries T.W."/>
        </authorList>
    </citation>
    <scope>NUCLEOTIDE SEQUENCE [LARGE SCALE GENOMIC DNA]</scope>
    <source>
        <strain evidence="2">NRRL Y-12698</strain>
    </source>
</reference>
<dbReference type="Proteomes" id="UP000094336">
    <property type="component" value="Unassembled WGS sequence"/>
</dbReference>
<evidence type="ECO:0000313" key="2">
    <source>
        <dbReference type="Proteomes" id="UP000094336"/>
    </source>
</evidence>
<protein>
    <submittedName>
        <fullName evidence="1">Uncharacterized protein</fullName>
    </submittedName>
</protein>
<dbReference type="GeneID" id="30147355"/>
<evidence type="ECO:0000313" key="1">
    <source>
        <dbReference type="EMBL" id="ODQ78517.1"/>
    </source>
</evidence>
<dbReference type="RefSeq" id="XP_018983845.1">
    <property type="nucleotide sequence ID" value="XM_019129502.1"/>
</dbReference>
<dbReference type="EMBL" id="KV454435">
    <property type="protein sequence ID" value="ODQ78517.1"/>
    <property type="molecule type" value="Genomic_DNA"/>
</dbReference>